<evidence type="ECO:0000256" key="1">
    <source>
        <dbReference type="ARBA" id="ARBA00012513"/>
    </source>
</evidence>
<dbReference type="AlphaFoldDB" id="A0A1Y2FT80"/>
<gene>
    <name evidence="7" type="ORF">BCR37DRAFT_376558</name>
</gene>
<feature type="binding site" evidence="4">
    <location>
        <position position="306"/>
    </location>
    <ligand>
        <name>ATP</name>
        <dbReference type="ChEBI" id="CHEBI:30616"/>
    </ligand>
</feature>
<evidence type="ECO:0000256" key="5">
    <source>
        <dbReference type="SAM" id="MobiDB-lite"/>
    </source>
</evidence>
<proteinExistence type="predicted"/>
<dbReference type="PROSITE" id="PS00107">
    <property type="entry name" value="PROTEIN_KINASE_ATP"/>
    <property type="match status" value="1"/>
</dbReference>
<accession>A0A1Y2FT80</accession>
<dbReference type="PROSITE" id="PS00108">
    <property type="entry name" value="PROTEIN_KINASE_ST"/>
    <property type="match status" value="1"/>
</dbReference>
<reference evidence="7 8" key="1">
    <citation type="submission" date="2016-07" db="EMBL/GenBank/DDBJ databases">
        <title>Pervasive Adenine N6-methylation of Active Genes in Fungi.</title>
        <authorList>
            <consortium name="DOE Joint Genome Institute"/>
            <person name="Mondo S.J."/>
            <person name="Dannebaum R.O."/>
            <person name="Kuo R.C."/>
            <person name="Labutti K."/>
            <person name="Haridas S."/>
            <person name="Kuo A."/>
            <person name="Salamov A."/>
            <person name="Ahrendt S.R."/>
            <person name="Lipzen A."/>
            <person name="Sullivan W."/>
            <person name="Andreopoulos W.B."/>
            <person name="Clum A."/>
            <person name="Lindquist E."/>
            <person name="Daum C."/>
            <person name="Ramamoorthy G.K."/>
            <person name="Gryganskyi A."/>
            <person name="Culley D."/>
            <person name="Magnuson J.K."/>
            <person name="James T.Y."/>
            <person name="O'Malley M.A."/>
            <person name="Stajich J.E."/>
            <person name="Spatafora J.W."/>
            <person name="Visel A."/>
            <person name="Grigoriev I.V."/>
        </authorList>
    </citation>
    <scope>NUCLEOTIDE SEQUENCE [LARGE SCALE GENOMIC DNA]</scope>
    <source>
        <strain evidence="7 8">12-1054</strain>
    </source>
</reference>
<evidence type="ECO:0000256" key="3">
    <source>
        <dbReference type="ARBA" id="ARBA00022840"/>
    </source>
</evidence>
<dbReference type="EC" id="2.7.11.1" evidence="1"/>
<dbReference type="PROSITE" id="PS50011">
    <property type="entry name" value="PROTEIN_KINASE_DOM"/>
    <property type="match status" value="1"/>
</dbReference>
<dbReference type="GO" id="GO:0004674">
    <property type="term" value="F:protein serine/threonine kinase activity"/>
    <property type="evidence" value="ECO:0007669"/>
    <property type="project" value="UniProtKB-EC"/>
</dbReference>
<feature type="compositionally biased region" description="Polar residues" evidence="5">
    <location>
        <begin position="575"/>
        <end position="587"/>
    </location>
</feature>
<dbReference type="PANTHER" id="PTHR48012:SF26">
    <property type="entry name" value="SERINE_THREONINE-PROTEIN KINASE DDB_G0283821-RELATED"/>
    <property type="match status" value="1"/>
</dbReference>
<keyword evidence="7" id="KW-0808">Transferase</keyword>
<dbReference type="Proteomes" id="UP000193685">
    <property type="component" value="Unassembled WGS sequence"/>
</dbReference>
<organism evidence="7 8">
    <name type="scientific">Protomyces lactucae-debilis</name>
    <dbReference type="NCBI Taxonomy" id="2754530"/>
    <lineage>
        <taxon>Eukaryota</taxon>
        <taxon>Fungi</taxon>
        <taxon>Dikarya</taxon>
        <taxon>Ascomycota</taxon>
        <taxon>Taphrinomycotina</taxon>
        <taxon>Taphrinomycetes</taxon>
        <taxon>Taphrinales</taxon>
        <taxon>Protomycetaceae</taxon>
        <taxon>Protomyces</taxon>
    </lineage>
</organism>
<dbReference type="GO" id="GO:0005524">
    <property type="term" value="F:ATP binding"/>
    <property type="evidence" value="ECO:0007669"/>
    <property type="project" value="UniProtKB-UniRule"/>
</dbReference>
<dbReference type="InterPro" id="IPR050629">
    <property type="entry name" value="STE20/SPS1-PAK"/>
</dbReference>
<keyword evidence="2 4" id="KW-0547">Nucleotide-binding</keyword>
<evidence type="ECO:0000313" key="8">
    <source>
        <dbReference type="Proteomes" id="UP000193685"/>
    </source>
</evidence>
<dbReference type="InterPro" id="IPR000719">
    <property type="entry name" value="Prot_kinase_dom"/>
</dbReference>
<dbReference type="SMART" id="SM00220">
    <property type="entry name" value="S_TKc"/>
    <property type="match status" value="1"/>
</dbReference>
<dbReference type="GO" id="GO:0005737">
    <property type="term" value="C:cytoplasm"/>
    <property type="evidence" value="ECO:0007669"/>
    <property type="project" value="TreeGrafter"/>
</dbReference>
<dbReference type="InterPro" id="IPR008271">
    <property type="entry name" value="Ser/Thr_kinase_AS"/>
</dbReference>
<feature type="region of interest" description="Disordered" evidence="5">
    <location>
        <begin position="568"/>
        <end position="605"/>
    </location>
</feature>
<feature type="region of interest" description="Disordered" evidence="5">
    <location>
        <begin position="1"/>
        <end position="40"/>
    </location>
</feature>
<dbReference type="RefSeq" id="XP_040728005.1">
    <property type="nucleotide sequence ID" value="XM_040868618.1"/>
</dbReference>
<evidence type="ECO:0000259" key="6">
    <source>
        <dbReference type="PROSITE" id="PS50011"/>
    </source>
</evidence>
<dbReference type="STRING" id="56484.A0A1Y2FT80"/>
<protein>
    <recommendedName>
        <fullName evidence="1">non-specific serine/threonine protein kinase</fullName>
        <ecNumber evidence="1">2.7.11.1</ecNumber>
    </recommendedName>
</protein>
<dbReference type="SUPFAM" id="SSF56112">
    <property type="entry name" value="Protein kinase-like (PK-like)"/>
    <property type="match status" value="1"/>
</dbReference>
<evidence type="ECO:0000313" key="7">
    <source>
        <dbReference type="EMBL" id="ORY87149.1"/>
    </source>
</evidence>
<sequence>MDDTLRFDGPKSQVEPFCNGDKDKLLTPSAANTPSQLSRPISPFLDRPWSAFLGTKQVMLEQLQKVTDCPDEHEDLVDGPTSSSYPRPRTISDGVSFSGTVIFSPDTIVSQLHDRATLRKLASLCDTYAASHVTTPRQLGQLFKDAGYEINIERLDADAHIAYNELMSLLEQVPQGSLSTWDLTRRASQPRHAQRVVFEPIRYRSRPGLIRVDRAPSIVHIAQAGPSSQQGTISDVPIFVAPATSKEQGHSHLCSDTAAQLQEAQPSRLTLSNGDTFLLGKRIGSGQYGAVYCSLHADFGTIVAIKRIPMQDQSPTERQKLMQEVALLRKLKSQWITSYVGFAEDSGFLSIATEYIEGGSLLTIIKTFGGLSEALAARLCRSIILGLEYLHAQDVVHCDLKCANVLLTKSGQTRLADFGVSMHLGGDSTIKGDVNGTPNWLAPEVITLRGTSKASDIWSLGCTLIEMLQAKPPYADLNPMSVLYAIVERGPPPPPSDASSDLTSFLQQCFVWEPRARPSAAALFHHTWLQMAHHALRHDGMGIDFSNGAKVWLPSDCRSGVLAAVQGASHPEQDSLVSDDTGSQSEASPLLHARHRSDTVPLQEQRPHYSICEQQSQRQGSFIAQNGSNCSGLSHALAGAIESVKKRRRAPCMTRYRVLIRRKTTEKVLQECCIM</sequence>
<evidence type="ECO:0000256" key="4">
    <source>
        <dbReference type="PROSITE-ProRule" id="PRU10141"/>
    </source>
</evidence>
<dbReference type="EMBL" id="MCFI01000002">
    <property type="protein sequence ID" value="ORY87149.1"/>
    <property type="molecule type" value="Genomic_DNA"/>
</dbReference>
<evidence type="ECO:0000256" key="2">
    <source>
        <dbReference type="ARBA" id="ARBA00022741"/>
    </source>
</evidence>
<keyword evidence="7" id="KW-0418">Kinase</keyword>
<dbReference type="Gene3D" id="1.10.510.10">
    <property type="entry name" value="Transferase(Phosphotransferase) domain 1"/>
    <property type="match status" value="1"/>
</dbReference>
<dbReference type="Pfam" id="PF00069">
    <property type="entry name" value="Pkinase"/>
    <property type="match status" value="1"/>
</dbReference>
<dbReference type="InterPro" id="IPR011009">
    <property type="entry name" value="Kinase-like_dom_sf"/>
</dbReference>
<dbReference type="GeneID" id="63785217"/>
<dbReference type="OrthoDB" id="8693905at2759"/>
<feature type="domain" description="Protein kinase" evidence="6">
    <location>
        <begin position="277"/>
        <end position="529"/>
    </location>
</feature>
<feature type="compositionally biased region" description="Polar residues" evidence="5">
    <location>
        <begin position="29"/>
        <end position="39"/>
    </location>
</feature>
<dbReference type="PANTHER" id="PTHR48012">
    <property type="entry name" value="STERILE20-LIKE KINASE, ISOFORM B-RELATED"/>
    <property type="match status" value="1"/>
</dbReference>
<keyword evidence="3 4" id="KW-0067">ATP-binding</keyword>
<comment type="caution">
    <text evidence="7">The sequence shown here is derived from an EMBL/GenBank/DDBJ whole genome shotgun (WGS) entry which is preliminary data.</text>
</comment>
<keyword evidence="8" id="KW-1185">Reference proteome</keyword>
<dbReference type="InterPro" id="IPR017441">
    <property type="entry name" value="Protein_kinase_ATP_BS"/>
</dbReference>
<name>A0A1Y2FT80_PROLT</name>